<reference evidence="9 10" key="1">
    <citation type="submission" date="2017-10" db="EMBL/GenBank/DDBJ databases">
        <title>A novel species of cold-tolerant Malassezia isolated from bats.</title>
        <authorList>
            <person name="Lorch J.M."/>
            <person name="Palmer J.M."/>
            <person name="Vanderwolf K.J."/>
            <person name="Schmidt K.Z."/>
            <person name="Verant M.L."/>
            <person name="Weller T.J."/>
            <person name="Blehert D.S."/>
        </authorList>
    </citation>
    <scope>NUCLEOTIDE SEQUENCE [LARGE SCALE GENOMIC DNA]</scope>
    <source>
        <strain evidence="9 10">NWHC:44797-103</strain>
    </source>
</reference>
<keyword evidence="4" id="KW-0235">DNA replication</keyword>
<dbReference type="Proteomes" id="UP000232875">
    <property type="component" value="Unassembled WGS sequence"/>
</dbReference>
<evidence type="ECO:0000259" key="7">
    <source>
        <dbReference type="Pfam" id="PF04042"/>
    </source>
</evidence>
<evidence type="ECO:0000256" key="1">
    <source>
        <dbReference type="ARBA" id="ARBA00004123"/>
    </source>
</evidence>
<proteinExistence type="inferred from homology"/>
<feature type="domain" description="DNA polymerase alpha subunit B OB" evidence="8">
    <location>
        <begin position="103"/>
        <end position="237"/>
    </location>
</feature>
<dbReference type="Gene3D" id="3.60.21.60">
    <property type="match status" value="2"/>
</dbReference>
<name>A0A2N1JF10_9BASI</name>
<gene>
    <name evidence="9" type="primary">POL12</name>
    <name evidence="9" type="ORF">MVES_001109</name>
</gene>
<dbReference type="InterPro" id="IPR007185">
    <property type="entry name" value="DNA_pol_a/d/e_bsu"/>
</dbReference>
<dbReference type="PANTHER" id="PTHR23061">
    <property type="entry name" value="DNA POLYMERASE 2 ALPHA 70 KDA SUBUNIT"/>
    <property type="match status" value="1"/>
</dbReference>
<evidence type="ECO:0000313" key="10">
    <source>
        <dbReference type="Proteomes" id="UP000232875"/>
    </source>
</evidence>
<organism evidence="9 10">
    <name type="scientific">Malassezia vespertilionis</name>
    <dbReference type="NCBI Taxonomy" id="2020962"/>
    <lineage>
        <taxon>Eukaryota</taxon>
        <taxon>Fungi</taxon>
        <taxon>Dikarya</taxon>
        <taxon>Basidiomycota</taxon>
        <taxon>Ustilaginomycotina</taxon>
        <taxon>Malasseziomycetes</taxon>
        <taxon>Malasseziales</taxon>
        <taxon>Malasseziaceae</taxon>
        <taxon>Malassezia</taxon>
    </lineage>
</organism>
<comment type="similarity">
    <text evidence="2">Belongs to the DNA polymerase alpha subunit B family.</text>
</comment>
<evidence type="ECO:0000256" key="6">
    <source>
        <dbReference type="SAM" id="MobiDB-lite"/>
    </source>
</evidence>
<feature type="region of interest" description="Disordered" evidence="6">
    <location>
        <begin position="422"/>
        <end position="441"/>
    </location>
</feature>
<dbReference type="InterPro" id="IPR016722">
    <property type="entry name" value="DNA_pol_alpha_bsu"/>
</dbReference>
<dbReference type="Pfam" id="PF04042">
    <property type="entry name" value="DNA_pol_E_B"/>
    <property type="match status" value="1"/>
</dbReference>
<feature type="domain" description="DNA polymerase alpha/delta/epsilon subunit B" evidence="7">
    <location>
        <begin position="269"/>
        <end position="499"/>
    </location>
</feature>
<evidence type="ECO:0000313" key="9">
    <source>
        <dbReference type="EMBL" id="PKI85147.1"/>
    </source>
</evidence>
<dbReference type="RefSeq" id="XP_056062002.1">
    <property type="nucleotide sequence ID" value="XM_056206027.1"/>
</dbReference>
<dbReference type="OrthoDB" id="336885at2759"/>
<evidence type="ECO:0000256" key="2">
    <source>
        <dbReference type="ARBA" id="ARBA00007299"/>
    </source>
</evidence>
<keyword evidence="5" id="KW-0539">Nucleus</keyword>
<feature type="compositionally biased region" description="Polar residues" evidence="6">
    <location>
        <begin position="10"/>
        <end position="22"/>
    </location>
</feature>
<dbReference type="PIRSF" id="PIRSF018300">
    <property type="entry name" value="DNA_pol_alph_2"/>
    <property type="match status" value="1"/>
</dbReference>
<dbReference type="GO" id="GO:0003677">
    <property type="term" value="F:DNA binding"/>
    <property type="evidence" value="ECO:0007669"/>
    <property type="project" value="InterPro"/>
</dbReference>
<dbReference type="Pfam" id="PF22062">
    <property type="entry name" value="OB_DPOA2"/>
    <property type="match status" value="1"/>
</dbReference>
<dbReference type="InterPro" id="IPR054300">
    <property type="entry name" value="OB_DPOA2"/>
</dbReference>
<accession>A0A2N1JF10</accession>
<evidence type="ECO:0000256" key="5">
    <source>
        <dbReference type="ARBA" id="ARBA00023242"/>
    </source>
</evidence>
<comment type="subcellular location">
    <subcellularLocation>
        <location evidence="1">Nucleus</location>
    </subcellularLocation>
</comment>
<evidence type="ECO:0000259" key="8">
    <source>
        <dbReference type="Pfam" id="PF22062"/>
    </source>
</evidence>
<dbReference type="GO" id="GO:0006270">
    <property type="term" value="P:DNA replication initiation"/>
    <property type="evidence" value="ECO:0007669"/>
    <property type="project" value="TreeGrafter"/>
</dbReference>
<evidence type="ECO:0000256" key="4">
    <source>
        <dbReference type="ARBA" id="ARBA00022705"/>
    </source>
</evidence>
<dbReference type="EMBL" id="KZ454988">
    <property type="protein sequence ID" value="PKI85147.1"/>
    <property type="molecule type" value="Genomic_DNA"/>
</dbReference>
<dbReference type="GO" id="GO:0005658">
    <property type="term" value="C:alpha DNA polymerase:primase complex"/>
    <property type="evidence" value="ECO:0007669"/>
    <property type="project" value="TreeGrafter"/>
</dbReference>
<evidence type="ECO:0000256" key="3">
    <source>
        <dbReference type="ARBA" id="ARBA00018596"/>
    </source>
</evidence>
<dbReference type="PANTHER" id="PTHR23061:SF12">
    <property type="entry name" value="DNA POLYMERASE ALPHA SUBUNIT B"/>
    <property type="match status" value="1"/>
</dbReference>
<keyword evidence="10" id="KW-1185">Reference proteome</keyword>
<protein>
    <recommendedName>
        <fullName evidence="3">DNA polymerase alpha subunit B</fullName>
    </recommendedName>
</protein>
<feature type="compositionally biased region" description="Polar residues" evidence="6">
    <location>
        <begin position="423"/>
        <end position="433"/>
    </location>
</feature>
<feature type="region of interest" description="Disordered" evidence="6">
    <location>
        <begin position="1"/>
        <end position="25"/>
    </location>
</feature>
<sequence length="568" mass="62094">MADLAGLLGQRSTPARENTQQGHEFAVPDDGRWAQSLRVAESYNGGMPSTFDPAFVQTMPSRAAPRVSLAVSTDLKRWNYRYMFEKKGERSLGTSPIQLIAELDNRLDDMGDVLRHAFGITSELEDPSIPSQEMIYAVVRICARVDPADSAQRDAPTDAPPPTVPRLGAQNMMLEASRMVGNGQRIPLALDAACTVRYAWTDAAVQSTNAVGLFPGMIVGVKGRNGSGNRFVAQELLIPPALPHPASSRAELLSHQYDETKLNGAASRILVGAGPFTEPDNLHFTPWHSFATYVENVQPDVLLLMGPFLSASHPMVAAGTLDEMPATLFRQHIARRLTRLAERVPATTLILVPSTDDIFHPHHAYPQPFFDKAEPALGLPKRVRCLPNPSVFYINELAIGVTTADVLGDLRREELMQKVGAVHTSTDGQQRAPESSADARDPMMRLARHALGQRSFYPLFPPSSLSKLPLDLSHSRLCALEQITPDLLLLPSTRVKPFIRVVDSTLVVNPGPLASSAHDTPRPNSNGSFVRIQVAPMDRAALDQGAEDTELITHDLFGRAKIDLMQTM</sequence>
<dbReference type="AlphaFoldDB" id="A0A2N1JF10"/>
<dbReference type="STRING" id="2020962.A0A2N1JF10"/>
<dbReference type="GeneID" id="80900682"/>